<protein>
    <submittedName>
        <fullName evidence="1">Uncharacterized protein</fullName>
    </submittedName>
</protein>
<accession>A0A9P5PNS7</accession>
<dbReference type="Proteomes" id="UP000772434">
    <property type="component" value="Unassembled WGS sequence"/>
</dbReference>
<feature type="non-terminal residue" evidence="1">
    <location>
        <position position="170"/>
    </location>
</feature>
<evidence type="ECO:0000313" key="2">
    <source>
        <dbReference type="Proteomes" id="UP000772434"/>
    </source>
</evidence>
<keyword evidence="2" id="KW-1185">Reference proteome</keyword>
<gene>
    <name evidence="1" type="ORF">BDP27DRAFT_1402766</name>
</gene>
<dbReference type="EMBL" id="JADNRY010000053">
    <property type="protein sequence ID" value="KAF9069276.1"/>
    <property type="molecule type" value="Genomic_DNA"/>
</dbReference>
<name>A0A9P5PNS7_9AGAR</name>
<organism evidence="1 2">
    <name type="scientific">Rhodocollybia butyracea</name>
    <dbReference type="NCBI Taxonomy" id="206335"/>
    <lineage>
        <taxon>Eukaryota</taxon>
        <taxon>Fungi</taxon>
        <taxon>Dikarya</taxon>
        <taxon>Basidiomycota</taxon>
        <taxon>Agaricomycotina</taxon>
        <taxon>Agaricomycetes</taxon>
        <taxon>Agaricomycetidae</taxon>
        <taxon>Agaricales</taxon>
        <taxon>Marasmiineae</taxon>
        <taxon>Omphalotaceae</taxon>
        <taxon>Rhodocollybia</taxon>
    </lineage>
</organism>
<dbReference type="AlphaFoldDB" id="A0A9P5PNS7"/>
<comment type="caution">
    <text evidence="1">The sequence shown here is derived from an EMBL/GenBank/DDBJ whole genome shotgun (WGS) entry which is preliminary data.</text>
</comment>
<proteinExistence type="predicted"/>
<sequence length="170" mass="19467">MKAYSTRQEHWPVQGALIDLLEIRQRDDDQQKWKLQSKAQELYVALWMVGTQMLIMEQRGVRDFPSALNMALVRVQGTPLERDMCCSSDLNLKNLSATKTKQNTLRKFCCFRKLAAKPENVAERWNAQTVNTDRFISPVLVLSIVKLLSTSLEILFTICSVGITTMQTDL</sequence>
<reference evidence="1" key="1">
    <citation type="submission" date="2020-11" db="EMBL/GenBank/DDBJ databases">
        <authorList>
            <consortium name="DOE Joint Genome Institute"/>
            <person name="Ahrendt S."/>
            <person name="Riley R."/>
            <person name="Andreopoulos W."/>
            <person name="Labutti K."/>
            <person name="Pangilinan J."/>
            <person name="Ruiz-Duenas F.J."/>
            <person name="Barrasa J.M."/>
            <person name="Sanchez-Garcia M."/>
            <person name="Camarero S."/>
            <person name="Miyauchi S."/>
            <person name="Serrano A."/>
            <person name="Linde D."/>
            <person name="Babiker R."/>
            <person name="Drula E."/>
            <person name="Ayuso-Fernandez I."/>
            <person name="Pacheco R."/>
            <person name="Padilla G."/>
            <person name="Ferreira P."/>
            <person name="Barriuso J."/>
            <person name="Kellner H."/>
            <person name="Castanera R."/>
            <person name="Alfaro M."/>
            <person name="Ramirez L."/>
            <person name="Pisabarro A.G."/>
            <person name="Kuo A."/>
            <person name="Tritt A."/>
            <person name="Lipzen A."/>
            <person name="He G."/>
            <person name="Yan M."/>
            <person name="Ng V."/>
            <person name="Cullen D."/>
            <person name="Martin F."/>
            <person name="Rosso M.-N."/>
            <person name="Henrissat B."/>
            <person name="Hibbett D."/>
            <person name="Martinez A.T."/>
            <person name="Grigoriev I.V."/>
        </authorList>
    </citation>
    <scope>NUCLEOTIDE SEQUENCE</scope>
    <source>
        <strain evidence="1">AH 40177</strain>
    </source>
</reference>
<evidence type="ECO:0000313" key="1">
    <source>
        <dbReference type="EMBL" id="KAF9069276.1"/>
    </source>
</evidence>